<dbReference type="PROSITE" id="PS50103">
    <property type="entry name" value="ZF_C3H1"/>
    <property type="match status" value="3"/>
</dbReference>
<dbReference type="Pfam" id="PF00642">
    <property type="entry name" value="zf-CCCH"/>
    <property type="match status" value="3"/>
</dbReference>
<reference evidence="7" key="1">
    <citation type="journal article" date="2023" name="Plant Biotechnol. J.">
        <title>Chromosome-level wild Hevea brasiliensis genome provides new tools for genomic-assisted breeding and valuable loci to elevate rubber yield.</title>
        <authorList>
            <person name="Cheng H."/>
            <person name="Song X."/>
            <person name="Hu Y."/>
            <person name="Wu T."/>
            <person name="Yang Q."/>
            <person name="An Z."/>
            <person name="Feng S."/>
            <person name="Deng Z."/>
            <person name="Wu W."/>
            <person name="Zeng X."/>
            <person name="Tu M."/>
            <person name="Wang X."/>
            <person name="Huang H."/>
        </authorList>
    </citation>
    <scope>NUCLEOTIDE SEQUENCE</scope>
    <source>
        <strain evidence="7">MT/VB/25A 57/8</strain>
    </source>
</reference>
<name>A0ABQ9MFH4_HEVBR</name>
<gene>
    <name evidence="7" type="ORF">P3X46_010893</name>
</gene>
<dbReference type="PANTHER" id="PTHR12547">
    <property type="entry name" value="CCCH ZINC FINGER/TIS11-RELATED"/>
    <property type="match status" value="1"/>
</dbReference>
<keyword evidence="4 5" id="KW-0862">Zinc</keyword>
<feature type="zinc finger region" description="C3H1-type" evidence="5">
    <location>
        <begin position="175"/>
        <end position="202"/>
    </location>
</feature>
<evidence type="ECO:0000313" key="8">
    <source>
        <dbReference type="Proteomes" id="UP001174677"/>
    </source>
</evidence>
<dbReference type="InterPro" id="IPR045877">
    <property type="entry name" value="ZFP36-like"/>
</dbReference>
<dbReference type="EMBL" id="JARPOI010000006">
    <property type="protein sequence ID" value="KAJ9179069.1"/>
    <property type="molecule type" value="Genomic_DNA"/>
</dbReference>
<evidence type="ECO:0000256" key="4">
    <source>
        <dbReference type="ARBA" id="ARBA00022833"/>
    </source>
</evidence>
<keyword evidence="2" id="KW-0677">Repeat</keyword>
<feature type="domain" description="C3H1-type" evidence="6">
    <location>
        <begin position="175"/>
        <end position="202"/>
    </location>
</feature>
<feature type="domain" description="C3H1-type" evidence="6">
    <location>
        <begin position="52"/>
        <end position="79"/>
    </location>
</feature>
<evidence type="ECO:0000256" key="3">
    <source>
        <dbReference type="ARBA" id="ARBA00022771"/>
    </source>
</evidence>
<organism evidence="7 8">
    <name type="scientific">Hevea brasiliensis</name>
    <name type="common">Para rubber tree</name>
    <name type="synonym">Siphonia brasiliensis</name>
    <dbReference type="NCBI Taxonomy" id="3981"/>
    <lineage>
        <taxon>Eukaryota</taxon>
        <taxon>Viridiplantae</taxon>
        <taxon>Streptophyta</taxon>
        <taxon>Embryophyta</taxon>
        <taxon>Tracheophyta</taxon>
        <taxon>Spermatophyta</taxon>
        <taxon>Magnoliopsida</taxon>
        <taxon>eudicotyledons</taxon>
        <taxon>Gunneridae</taxon>
        <taxon>Pentapetalae</taxon>
        <taxon>rosids</taxon>
        <taxon>fabids</taxon>
        <taxon>Malpighiales</taxon>
        <taxon>Euphorbiaceae</taxon>
        <taxon>Crotonoideae</taxon>
        <taxon>Micrandreae</taxon>
        <taxon>Hevea</taxon>
    </lineage>
</organism>
<keyword evidence="1 5" id="KW-0479">Metal-binding</keyword>
<evidence type="ECO:0000259" key="6">
    <source>
        <dbReference type="PROSITE" id="PS50103"/>
    </source>
</evidence>
<evidence type="ECO:0000256" key="2">
    <source>
        <dbReference type="ARBA" id="ARBA00022737"/>
    </source>
</evidence>
<accession>A0ABQ9MFH4</accession>
<dbReference type="SUPFAM" id="SSF90229">
    <property type="entry name" value="CCCH zinc finger"/>
    <property type="match status" value="3"/>
</dbReference>
<sequence>MLQLRPQFPIENKEYQDLSQNGDPLCKIPRTCEIAAPCPKMPVATNNAVTGSFKTQLCAKFRLGYCSYGYKCSYAHGSDELRKRLRNVQAPVVNEDGLSRTWNGFYRAVDQSNLCRMFYSRKECTYGDKCRFLHVSPDNIKRELGACRESLSIRTGTTGFSGVHRNGCASSKPVIKKRLCNNWERTGSCLYGKICCFAHGQAELEKPIGRIGLVSGFVPTNTSKTLPISKNVIGTSYQLQVRGMKCAFKKRAAQKISGIYADWIEDMPSLYDSLNKA</sequence>
<protein>
    <recommendedName>
        <fullName evidence="6">C3H1-type domain-containing protein</fullName>
    </recommendedName>
</protein>
<dbReference type="SMART" id="SM00356">
    <property type="entry name" value="ZnF_C3H1"/>
    <property type="match status" value="3"/>
</dbReference>
<feature type="zinc finger region" description="C3H1-type" evidence="5">
    <location>
        <begin position="52"/>
        <end position="79"/>
    </location>
</feature>
<dbReference type="Proteomes" id="UP001174677">
    <property type="component" value="Chromosome 6"/>
</dbReference>
<feature type="domain" description="C3H1-type" evidence="6">
    <location>
        <begin position="110"/>
        <end position="137"/>
    </location>
</feature>
<dbReference type="Gene3D" id="4.10.1000.10">
    <property type="entry name" value="Zinc finger, CCCH-type"/>
    <property type="match status" value="3"/>
</dbReference>
<keyword evidence="8" id="KW-1185">Reference proteome</keyword>
<evidence type="ECO:0000256" key="1">
    <source>
        <dbReference type="ARBA" id="ARBA00022723"/>
    </source>
</evidence>
<comment type="caution">
    <text evidence="7">The sequence shown here is derived from an EMBL/GenBank/DDBJ whole genome shotgun (WGS) entry which is preliminary data.</text>
</comment>
<proteinExistence type="predicted"/>
<dbReference type="PANTHER" id="PTHR12547:SF165">
    <property type="entry name" value="C3H1-TYPE DOMAIN-CONTAINING PROTEIN"/>
    <property type="match status" value="1"/>
</dbReference>
<evidence type="ECO:0000313" key="7">
    <source>
        <dbReference type="EMBL" id="KAJ9179069.1"/>
    </source>
</evidence>
<evidence type="ECO:0000256" key="5">
    <source>
        <dbReference type="PROSITE-ProRule" id="PRU00723"/>
    </source>
</evidence>
<dbReference type="InterPro" id="IPR000571">
    <property type="entry name" value="Znf_CCCH"/>
</dbReference>
<dbReference type="InterPro" id="IPR036855">
    <property type="entry name" value="Znf_CCCH_sf"/>
</dbReference>
<feature type="zinc finger region" description="C3H1-type" evidence="5">
    <location>
        <begin position="110"/>
        <end position="137"/>
    </location>
</feature>
<keyword evidence="3 5" id="KW-0863">Zinc-finger</keyword>